<evidence type="ECO:0000313" key="7">
    <source>
        <dbReference type="Proteomes" id="UP000285908"/>
    </source>
</evidence>
<dbReference type="InterPro" id="IPR051600">
    <property type="entry name" value="Beta-PGM-like"/>
</dbReference>
<dbReference type="SUPFAM" id="SSF56784">
    <property type="entry name" value="HAD-like"/>
    <property type="match status" value="1"/>
</dbReference>
<dbReference type="PANTHER" id="PTHR46193:SF18">
    <property type="entry name" value="HEXITOL PHOSPHATASE B"/>
    <property type="match status" value="1"/>
</dbReference>
<organism evidence="6 7">
    <name type="scientific">Mesobaculum littorinae</name>
    <dbReference type="NCBI Taxonomy" id="2486419"/>
    <lineage>
        <taxon>Bacteria</taxon>
        <taxon>Pseudomonadati</taxon>
        <taxon>Pseudomonadota</taxon>
        <taxon>Alphaproteobacteria</taxon>
        <taxon>Rhodobacterales</taxon>
        <taxon>Roseobacteraceae</taxon>
        <taxon>Mesobaculum</taxon>
    </lineage>
</organism>
<dbReference type="PANTHER" id="PTHR46193">
    <property type="entry name" value="6-PHOSPHOGLUCONATE PHOSPHATASE"/>
    <property type="match status" value="1"/>
</dbReference>
<dbReference type="Proteomes" id="UP000285908">
    <property type="component" value="Unassembled WGS sequence"/>
</dbReference>
<dbReference type="SFLD" id="SFLDG01129">
    <property type="entry name" value="C1.5:_HAD__Beta-PGM__Phosphata"/>
    <property type="match status" value="1"/>
</dbReference>
<evidence type="ECO:0000313" key="6">
    <source>
        <dbReference type="EMBL" id="RVV99021.1"/>
    </source>
</evidence>
<dbReference type="NCBIfam" id="TIGR01549">
    <property type="entry name" value="HAD-SF-IA-v1"/>
    <property type="match status" value="1"/>
</dbReference>
<dbReference type="InterPro" id="IPR023198">
    <property type="entry name" value="PGP-like_dom2"/>
</dbReference>
<name>A0A438AJQ8_9RHOB</name>
<evidence type="ECO:0000256" key="4">
    <source>
        <dbReference type="ARBA" id="ARBA00022842"/>
    </source>
</evidence>
<comment type="cofactor">
    <cofactor evidence="1">
        <name>Mg(2+)</name>
        <dbReference type="ChEBI" id="CHEBI:18420"/>
    </cofactor>
</comment>
<evidence type="ECO:0000256" key="2">
    <source>
        <dbReference type="ARBA" id="ARBA00006171"/>
    </source>
</evidence>
<dbReference type="Pfam" id="PF00702">
    <property type="entry name" value="Hydrolase"/>
    <property type="match status" value="1"/>
</dbReference>
<keyword evidence="4" id="KW-0460">Magnesium</keyword>
<dbReference type="SFLD" id="SFLDS00003">
    <property type="entry name" value="Haloacid_Dehalogenase"/>
    <property type="match status" value="1"/>
</dbReference>
<evidence type="ECO:0000256" key="3">
    <source>
        <dbReference type="ARBA" id="ARBA00022723"/>
    </source>
</evidence>
<dbReference type="NCBIfam" id="TIGR01509">
    <property type="entry name" value="HAD-SF-IA-v3"/>
    <property type="match status" value="1"/>
</dbReference>
<dbReference type="GO" id="GO:0046872">
    <property type="term" value="F:metal ion binding"/>
    <property type="evidence" value="ECO:0007669"/>
    <property type="project" value="UniProtKB-KW"/>
</dbReference>
<gene>
    <name evidence="6" type="ORF">EKE94_09100</name>
</gene>
<dbReference type="GO" id="GO:0003824">
    <property type="term" value="F:catalytic activity"/>
    <property type="evidence" value="ECO:0007669"/>
    <property type="project" value="UniProtKB-ARBA"/>
</dbReference>
<dbReference type="Gene3D" id="3.40.50.1000">
    <property type="entry name" value="HAD superfamily/HAD-like"/>
    <property type="match status" value="1"/>
</dbReference>
<evidence type="ECO:0000256" key="1">
    <source>
        <dbReference type="ARBA" id="ARBA00001946"/>
    </source>
</evidence>
<dbReference type="SFLD" id="SFLDG01135">
    <property type="entry name" value="C1.5.6:_HAD__Beta-PGM__Phospha"/>
    <property type="match status" value="1"/>
</dbReference>
<dbReference type="OrthoDB" id="9782449at2"/>
<keyword evidence="7" id="KW-1185">Reference proteome</keyword>
<keyword evidence="5" id="KW-0119">Carbohydrate metabolism</keyword>
<accession>A0A438AJQ8</accession>
<dbReference type="RefSeq" id="WP_127906254.1">
    <property type="nucleotide sequence ID" value="NZ_RQXX01000002.1"/>
</dbReference>
<dbReference type="InterPro" id="IPR023214">
    <property type="entry name" value="HAD_sf"/>
</dbReference>
<protein>
    <submittedName>
        <fullName evidence="6">HAD family phosphatase</fullName>
    </submittedName>
</protein>
<proteinExistence type="inferred from homology"/>
<evidence type="ECO:0000256" key="5">
    <source>
        <dbReference type="ARBA" id="ARBA00023277"/>
    </source>
</evidence>
<dbReference type="Gene3D" id="1.10.150.240">
    <property type="entry name" value="Putative phosphatase, domain 2"/>
    <property type="match status" value="1"/>
</dbReference>
<dbReference type="InterPro" id="IPR006439">
    <property type="entry name" value="HAD-SF_hydro_IA"/>
</dbReference>
<comment type="similarity">
    <text evidence="2">Belongs to the HAD-like hydrolase superfamily. CbbY/CbbZ/Gph/YieH family.</text>
</comment>
<dbReference type="InterPro" id="IPR036412">
    <property type="entry name" value="HAD-like_sf"/>
</dbReference>
<dbReference type="EMBL" id="RQXX01000002">
    <property type="protein sequence ID" value="RVV99021.1"/>
    <property type="molecule type" value="Genomic_DNA"/>
</dbReference>
<dbReference type="CDD" id="cd07505">
    <property type="entry name" value="HAD_BPGM-like"/>
    <property type="match status" value="1"/>
</dbReference>
<dbReference type="AlphaFoldDB" id="A0A438AJQ8"/>
<comment type="caution">
    <text evidence="6">The sequence shown here is derived from an EMBL/GenBank/DDBJ whole genome shotgun (WGS) entry which is preliminary data.</text>
</comment>
<sequence length="217" mass="23148">MPALLFDLDGTLLDTDPLHARVFIDIFARHGREIDEAFYTAQIHGRQNRDIFQLLPGTDPQALADEKEAAFRDLLGTEAEPAAGLRPLLARARAAGWPMAVVTNAPRANADAMLRAIDLSDAFDTIVIGDELPRGKPDPMPYQVALDRLDLSPDAAVAFEDSGSGIRAAVAAGLRTVGLTSSLSPDELRAHGATDVIDDFDDPALAAILSPSEGARQ</sequence>
<keyword evidence="3" id="KW-0479">Metal-binding</keyword>
<reference evidence="6 7" key="1">
    <citation type="submission" date="2018-11" db="EMBL/GenBank/DDBJ databases">
        <title>Mesobaculum littorinae gen. nov., sp. nov., isolated from Littorina scabra that represents a novel genus of the order Rhodobacteraceae.</title>
        <authorList>
            <person name="Li F."/>
        </authorList>
    </citation>
    <scope>NUCLEOTIDE SEQUENCE [LARGE SCALE GENOMIC DNA]</scope>
    <source>
        <strain evidence="6 7">M0103</strain>
    </source>
</reference>